<sequence length="181" mass="19701">MANNVLTPKFRGVFVSVFKATAMKGQAGAKPKFSIKAAFPPDADLSAMKKEAADVASEKWGAQLPKLMRNPFRKNEDLENPVIGIPDDWIIMTFSANEDRRPGIVNARNEDIIDESEAYSGAYYRAQVRAFAYDSAGNKGVSFGLQNVQKMAEGDPLGGRIPASKAFEAVEEAETSASMFD</sequence>
<proteinExistence type="predicted"/>
<protein>
    <recommendedName>
        <fullName evidence="2">DUF2815 family protein</fullName>
    </recommendedName>
</protein>
<organism evidence="1">
    <name type="scientific">uncultured Caudovirales phage</name>
    <dbReference type="NCBI Taxonomy" id="2100421"/>
    <lineage>
        <taxon>Viruses</taxon>
        <taxon>Duplodnaviria</taxon>
        <taxon>Heunggongvirae</taxon>
        <taxon>Uroviricota</taxon>
        <taxon>Caudoviricetes</taxon>
        <taxon>Peduoviridae</taxon>
        <taxon>Maltschvirus</taxon>
        <taxon>Maltschvirus maltsch</taxon>
    </lineage>
</organism>
<accession>A0A6J5KIR4</accession>
<name>A0A6J5KIR4_9CAUD</name>
<evidence type="ECO:0000313" key="1">
    <source>
        <dbReference type="EMBL" id="CAB4121042.1"/>
    </source>
</evidence>
<dbReference type="InterPro" id="IPR012340">
    <property type="entry name" value="NA-bd_OB-fold"/>
</dbReference>
<dbReference type="SUPFAM" id="SSF50249">
    <property type="entry name" value="Nucleic acid-binding proteins"/>
    <property type="match status" value="1"/>
</dbReference>
<dbReference type="Pfam" id="PF10991">
    <property type="entry name" value="Enc34_ssDNA-bd"/>
    <property type="match status" value="1"/>
</dbReference>
<dbReference type="EMBL" id="LR796141">
    <property type="protein sequence ID" value="CAB4121042.1"/>
    <property type="molecule type" value="Genomic_DNA"/>
</dbReference>
<dbReference type="Gene3D" id="2.40.50.140">
    <property type="entry name" value="Nucleic acid-binding proteins"/>
    <property type="match status" value="1"/>
</dbReference>
<dbReference type="InterPro" id="IPR022595">
    <property type="entry name" value="Enc34_ssDNA-bd"/>
</dbReference>
<gene>
    <name evidence="1" type="ORF">UFOVP7_24</name>
</gene>
<evidence type="ECO:0008006" key="2">
    <source>
        <dbReference type="Google" id="ProtNLM"/>
    </source>
</evidence>
<reference evidence="1" key="1">
    <citation type="submission" date="2020-04" db="EMBL/GenBank/DDBJ databases">
        <authorList>
            <person name="Chiriac C."/>
            <person name="Salcher M."/>
            <person name="Ghai R."/>
            <person name="Kavagutti S V."/>
        </authorList>
    </citation>
    <scope>NUCLEOTIDE SEQUENCE</scope>
</reference>